<evidence type="ECO:0000256" key="1">
    <source>
        <dbReference type="SAM" id="MobiDB-lite"/>
    </source>
</evidence>
<sequence length="379" mass="42048">MSLFELQDVCIAIRSLATLDLPMVVDLIGIYGLKGPYCMLTTTNWFLQVLSVIPRGSWGDVARRSYHDPLGKFGIMIQEPQWDEGIDQLNFHSAQLGYLKLLQMGTQTQQNKAGNKYEVKPQYEELSKQPISRWKSSVRDHRGPSAHHSSVETLESGSRHSDDSVGLFGLDSTVGQSQRGTQSEQEAAAPFSSNLTSPPPLVAAAVRRTCSGQLFEENPLAIKSFSLLVQADRREIVSGQSKRSEIDIASATAPARMAVHHHHRREHESARRLRAGRAWRATAGHVQRMDARSDAFAFGDGRTLLRPLATRWPVVCALSARLKRGGRPLLRAACWTRNWLHGDARGRAPACGLASHVISWWRPPPDAASPAKLRRCRDG</sequence>
<proteinExistence type="predicted"/>
<dbReference type="Proteomes" id="UP000250235">
    <property type="component" value="Unassembled WGS sequence"/>
</dbReference>
<dbReference type="EMBL" id="KQ999054">
    <property type="protein sequence ID" value="KZV42420.1"/>
    <property type="molecule type" value="Genomic_DNA"/>
</dbReference>
<feature type="compositionally biased region" description="Polar residues" evidence="1">
    <location>
        <begin position="147"/>
        <end position="156"/>
    </location>
</feature>
<feature type="region of interest" description="Disordered" evidence="1">
    <location>
        <begin position="128"/>
        <end position="199"/>
    </location>
</feature>
<name>A0A2Z7CCJ1_9LAMI</name>
<evidence type="ECO:0000313" key="2">
    <source>
        <dbReference type="EMBL" id="KZV42420.1"/>
    </source>
</evidence>
<protein>
    <submittedName>
        <fullName evidence="2">Uncharacterized protein</fullName>
    </submittedName>
</protein>
<accession>A0A2Z7CCJ1</accession>
<gene>
    <name evidence="2" type="ORF">F511_12646</name>
</gene>
<evidence type="ECO:0000313" key="3">
    <source>
        <dbReference type="Proteomes" id="UP000250235"/>
    </source>
</evidence>
<organism evidence="2 3">
    <name type="scientific">Dorcoceras hygrometricum</name>
    <dbReference type="NCBI Taxonomy" id="472368"/>
    <lineage>
        <taxon>Eukaryota</taxon>
        <taxon>Viridiplantae</taxon>
        <taxon>Streptophyta</taxon>
        <taxon>Embryophyta</taxon>
        <taxon>Tracheophyta</taxon>
        <taxon>Spermatophyta</taxon>
        <taxon>Magnoliopsida</taxon>
        <taxon>eudicotyledons</taxon>
        <taxon>Gunneridae</taxon>
        <taxon>Pentapetalae</taxon>
        <taxon>asterids</taxon>
        <taxon>lamiids</taxon>
        <taxon>Lamiales</taxon>
        <taxon>Gesneriaceae</taxon>
        <taxon>Didymocarpoideae</taxon>
        <taxon>Trichosporeae</taxon>
        <taxon>Loxocarpinae</taxon>
        <taxon>Dorcoceras</taxon>
    </lineage>
</organism>
<keyword evidence="3" id="KW-1185">Reference proteome</keyword>
<reference evidence="2 3" key="1">
    <citation type="journal article" date="2015" name="Proc. Natl. Acad. Sci. U.S.A.">
        <title>The resurrection genome of Boea hygrometrica: A blueprint for survival of dehydration.</title>
        <authorList>
            <person name="Xiao L."/>
            <person name="Yang G."/>
            <person name="Zhang L."/>
            <person name="Yang X."/>
            <person name="Zhao S."/>
            <person name="Ji Z."/>
            <person name="Zhou Q."/>
            <person name="Hu M."/>
            <person name="Wang Y."/>
            <person name="Chen M."/>
            <person name="Xu Y."/>
            <person name="Jin H."/>
            <person name="Xiao X."/>
            <person name="Hu G."/>
            <person name="Bao F."/>
            <person name="Hu Y."/>
            <person name="Wan P."/>
            <person name="Li L."/>
            <person name="Deng X."/>
            <person name="Kuang T."/>
            <person name="Xiang C."/>
            <person name="Zhu J.K."/>
            <person name="Oliver M.J."/>
            <person name="He Y."/>
        </authorList>
    </citation>
    <scope>NUCLEOTIDE SEQUENCE [LARGE SCALE GENOMIC DNA]</scope>
    <source>
        <strain evidence="3">cv. XS01</strain>
    </source>
</reference>
<feature type="compositionally biased region" description="Polar residues" evidence="1">
    <location>
        <begin position="173"/>
        <end position="196"/>
    </location>
</feature>
<dbReference type="AlphaFoldDB" id="A0A2Z7CCJ1"/>